<evidence type="ECO:0000259" key="4">
    <source>
        <dbReference type="PROSITE" id="PS50043"/>
    </source>
</evidence>
<feature type="domain" description="HTH luxR-type" evidence="4">
    <location>
        <begin position="142"/>
        <end position="207"/>
    </location>
</feature>
<dbReference type="CDD" id="cd06170">
    <property type="entry name" value="LuxR_C_like"/>
    <property type="match status" value="1"/>
</dbReference>
<dbReference type="RefSeq" id="WP_207871282.1">
    <property type="nucleotide sequence ID" value="NZ_CP062222.1"/>
</dbReference>
<dbReference type="KEGG" id="bgoe:IFJ75_03440"/>
<dbReference type="Proteomes" id="UP000663918">
    <property type="component" value="Chromosome"/>
</dbReference>
<evidence type="ECO:0000313" key="7">
    <source>
        <dbReference type="Proteomes" id="UP000663918"/>
    </source>
</evidence>
<dbReference type="PRINTS" id="PR00038">
    <property type="entry name" value="HTHLUXR"/>
</dbReference>
<dbReference type="GO" id="GO:0003677">
    <property type="term" value="F:DNA binding"/>
    <property type="evidence" value="ECO:0007669"/>
    <property type="project" value="UniProtKB-KW"/>
</dbReference>
<dbReference type="Pfam" id="PF00196">
    <property type="entry name" value="GerE"/>
    <property type="match status" value="1"/>
</dbReference>
<protein>
    <submittedName>
        <fullName evidence="6">Response regulator transcription factor</fullName>
    </submittedName>
</protein>
<evidence type="ECO:0000256" key="2">
    <source>
        <dbReference type="ARBA" id="ARBA00023125"/>
    </source>
</evidence>
<gene>
    <name evidence="6" type="ORF">IFJ75_03440</name>
</gene>
<dbReference type="SMART" id="SM00448">
    <property type="entry name" value="REC"/>
    <property type="match status" value="1"/>
</dbReference>
<keyword evidence="1 3" id="KW-0597">Phosphoprotein</keyword>
<dbReference type="PROSITE" id="PS50110">
    <property type="entry name" value="RESPONSE_REGULATORY"/>
    <property type="match status" value="1"/>
</dbReference>
<feature type="domain" description="Response regulatory" evidence="5">
    <location>
        <begin position="4"/>
        <end position="122"/>
    </location>
</feature>
<dbReference type="CDD" id="cd17535">
    <property type="entry name" value="REC_NarL-like"/>
    <property type="match status" value="1"/>
</dbReference>
<dbReference type="InterPro" id="IPR058245">
    <property type="entry name" value="NreC/VraR/RcsB-like_REC"/>
</dbReference>
<dbReference type="AlphaFoldDB" id="A0A975C5K7"/>
<feature type="modified residue" description="4-aspartylphosphate" evidence="3">
    <location>
        <position position="57"/>
    </location>
</feature>
<keyword evidence="7" id="KW-1185">Reference proteome</keyword>
<dbReference type="SUPFAM" id="SSF46894">
    <property type="entry name" value="C-terminal effector domain of the bipartite response regulators"/>
    <property type="match status" value="1"/>
</dbReference>
<name>A0A975C5K7_9CAUL</name>
<dbReference type="InterPro" id="IPR016032">
    <property type="entry name" value="Sig_transdc_resp-reg_C-effctor"/>
</dbReference>
<dbReference type="InterPro" id="IPR051015">
    <property type="entry name" value="EvgA-like"/>
</dbReference>
<dbReference type="InterPro" id="IPR011006">
    <property type="entry name" value="CheY-like_superfamily"/>
</dbReference>
<dbReference type="SMART" id="SM00421">
    <property type="entry name" value="HTH_LUXR"/>
    <property type="match status" value="1"/>
</dbReference>
<dbReference type="PROSITE" id="PS00622">
    <property type="entry name" value="HTH_LUXR_1"/>
    <property type="match status" value="1"/>
</dbReference>
<evidence type="ECO:0000259" key="5">
    <source>
        <dbReference type="PROSITE" id="PS50110"/>
    </source>
</evidence>
<evidence type="ECO:0000256" key="3">
    <source>
        <dbReference type="PROSITE-ProRule" id="PRU00169"/>
    </source>
</evidence>
<dbReference type="InterPro" id="IPR000792">
    <property type="entry name" value="Tscrpt_reg_LuxR_C"/>
</dbReference>
<dbReference type="EMBL" id="CP062222">
    <property type="protein sequence ID" value="QTC91987.1"/>
    <property type="molecule type" value="Genomic_DNA"/>
</dbReference>
<dbReference type="PANTHER" id="PTHR45566">
    <property type="entry name" value="HTH-TYPE TRANSCRIPTIONAL REGULATOR YHJB-RELATED"/>
    <property type="match status" value="1"/>
</dbReference>
<dbReference type="GO" id="GO:0000160">
    <property type="term" value="P:phosphorelay signal transduction system"/>
    <property type="evidence" value="ECO:0007669"/>
    <property type="project" value="InterPro"/>
</dbReference>
<proteinExistence type="predicted"/>
<evidence type="ECO:0000313" key="6">
    <source>
        <dbReference type="EMBL" id="QTC91987.1"/>
    </source>
</evidence>
<dbReference type="PROSITE" id="PS50043">
    <property type="entry name" value="HTH_LUXR_2"/>
    <property type="match status" value="1"/>
</dbReference>
<organism evidence="6 7">
    <name type="scientific">Brevundimonas goettingensis</name>
    <dbReference type="NCBI Taxonomy" id="2774190"/>
    <lineage>
        <taxon>Bacteria</taxon>
        <taxon>Pseudomonadati</taxon>
        <taxon>Pseudomonadota</taxon>
        <taxon>Alphaproteobacteria</taxon>
        <taxon>Caulobacterales</taxon>
        <taxon>Caulobacteraceae</taxon>
        <taxon>Brevundimonas</taxon>
    </lineage>
</organism>
<sequence>MQWIVLIVDDHPLVGEAFELSVGAAYPHLEVGRVTTAAEAETYARANGARIKLVLLDLMLPDATGFSALIRLQQLLPGVPIAIVSSRADAHTVALARTFGVSAYLSKSAPVSSLLSAVGAIMRGEAVAFPETPAATPAAVDFQQRISSLSAAQLRVLVALADGRLNKQIAGDMNLTEGTVKQHLSAIFKKLGVGNRSQAILAARPYLKGLDAGEAE</sequence>
<reference evidence="6" key="1">
    <citation type="submission" date="2020-09" db="EMBL/GenBank/DDBJ databases">
        <title>Brevundimonas sp. LVF2 isolated from a puddle in Goettingen, Germany.</title>
        <authorList>
            <person name="Friedrich I."/>
            <person name="Klassen A."/>
            <person name="Hannes N."/>
            <person name="Schneider D."/>
            <person name="Hertel R."/>
            <person name="Daniel R."/>
        </authorList>
    </citation>
    <scope>NUCLEOTIDE SEQUENCE</scope>
    <source>
        <strain evidence="6">LVF2</strain>
    </source>
</reference>
<dbReference type="PANTHER" id="PTHR45566:SF1">
    <property type="entry name" value="HTH-TYPE TRANSCRIPTIONAL REGULATOR YHJB-RELATED"/>
    <property type="match status" value="1"/>
</dbReference>
<accession>A0A975C5K7</accession>
<evidence type="ECO:0000256" key="1">
    <source>
        <dbReference type="ARBA" id="ARBA00022553"/>
    </source>
</evidence>
<dbReference type="InterPro" id="IPR001789">
    <property type="entry name" value="Sig_transdc_resp-reg_receiver"/>
</dbReference>
<dbReference type="SUPFAM" id="SSF52172">
    <property type="entry name" value="CheY-like"/>
    <property type="match status" value="1"/>
</dbReference>
<dbReference type="Pfam" id="PF00072">
    <property type="entry name" value="Response_reg"/>
    <property type="match status" value="1"/>
</dbReference>
<dbReference type="GO" id="GO:0006355">
    <property type="term" value="P:regulation of DNA-templated transcription"/>
    <property type="evidence" value="ECO:0007669"/>
    <property type="project" value="InterPro"/>
</dbReference>
<keyword evidence="2" id="KW-0238">DNA-binding</keyword>
<dbReference type="Gene3D" id="3.40.50.2300">
    <property type="match status" value="1"/>
</dbReference>